<dbReference type="PANTHER" id="PTHR38595">
    <property type="entry name" value="CYTOPLASMIC PROTEIN-RELATED"/>
    <property type="match status" value="1"/>
</dbReference>
<feature type="region of interest" description="Disordered" evidence="1">
    <location>
        <begin position="1"/>
        <end position="40"/>
    </location>
</feature>
<dbReference type="AlphaFoldDB" id="A0A4P7XDQ2"/>
<dbReference type="Proteomes" id="UP000298049">
    <property type="component" value="Chromosome"/>
</dbReference>
<feature type="compositionally biased region" description="Low complexity" evidence="1">
    <location>
        <begin position="13"/>
        <end position="23"/>
    </location>
</feature>
<evidence type="ECO:0000313" key="4">
    <source>
        <dbReference type="Proteomes" id="UP000298049"/>
    </source>
</evidence>
<dbReference type="NCBIfam" id="TIGR03357">
    <property type="entry name" value="VI_zyme"/>
    <property type="match status" value="1"/>
</dbReference>
<feature type="domain" description="IraD/Gp25-like" evidence="2">
    <location>
        <begin position="75"/>
        <end position="173"/>
    </location>
</feature>
<dbReference type="InterPro" id="IPR017737">
    <property type="entry name" value="TssE1-like"/>
</dbReference>
<dbReference type="InterPro" id="IPR053176">
    <property type="entry name" value="T6SS_TssE1-like"/>
</dbReference>
<keyword evidence="4" id="KW-1185">Reference proteome</keyword>
<dbReference type="PANTHER" id="PTHR38595:SF1">
    <property type="entry name" value="TYPE VI SECRETION SYSTEM COMPONENT TSSE1"/>
    <property type="match status" value="1"/>
</dbReference>
<dbReference type="KEGG" id="hmi:soil367_01500"/>
<protein>
    <submittedName>
        <fullName evidence="3">Type VI secretion system baseplate subunit TssE</fullName>
    </submittedName>
</protein>
<dbReference type="InterPro" id="IPR007048">
    <property type="entry name" value="IraD/Gp25-like"/>
</dbReference>
<evidence type="ECO:0000259" key="2">
    <source>
        <dbReference type="Pfam" id="PF04965"/>
    </source>
</evidence>
<dbReference type="Pfam" id="PF04965">
    <property type="entry name" value="GPW_gp25"/>
    <property type="match status" value="1"/>
</dbReference>
<sequence>MKRLGKPMRQRWSPGSDSSCSWSERPPCPLSKSHRQSVVSPRFQMRSDTGKGLQMSVLDRLLEQEAGKPAIALIRRSVLRDLEQLLNARRSWLPVSPKLRELKKSVLGYGLPDFTVMELSTQEGRQWLCQEIERTIVCFEPRLTRVRVSLRDSDTPLDRMLRLRIDAVLLLDPVPQPVAFDSELEPLSLSVSLQECA</sequence>
<dbReference type="Gene3D" id="3.10.450.40">
    <property type="match status" value="1"/>
</dbReference>
<evidence type="ECO:0000313" key="3">
    <source>
        <dbReference type="EMBL" id="QCF24735.1"/>
    </source>
</evidence>
<gene>
    <name evidence="3" type="primary">tssE</name>
    <name evidence="3" type="ORF">soil367_01500</name>
</gene>
<organism evidence="3 4">
    <name type="scientific">Hydrocarboniclastica marina</name>
    <dbReference type="NCBI Taxonomy" id="2259620"/>
    <lineage>
        <taxon>Bacteria</taxon>
        <taxon>Pseudomonadati</taxon>
        <taxon>Pseudomonadota</taxon>
        <taxon>Gammaproteobacteria</taxon>
        <taxon>Alteromonadales</taxon>
        <taxon>Alteromonadaceae</taxon>
        <taxon>Hydrocarboniclastica</taxon>
    </lineage>
</organism>
<evidence type="ECO:0000256" key="1">
    <source>
        <dbReference type="SAM" id="MobiDB-lite"/>
    </source>
</evidence>
<accession>A0A4P7XDQ2</accession>
<dbReference type="EMBL" id="CP031093">
    <property type="protein sequence ID" value="QCF24735.1"/>
    <property type="molecule type" value="Genomic_DNA"/>
</dbReference>
<proteinExistence type="predicted"/>
<name>A0A4P7XDQ2_9ALTE</name>
<dbReference type="SUPFAM" id="SSF160719">
    <property type="entry name" value="gpW/gp25-like"/>
    <property type="match status" value="1"/>
</dbReference>
<reference evidence="3 4" key="1">
    <citation type="submission" date="2018-07" db="EMBL/GenBank/DDBJ databases">
        <title>Marsedoiliclastica nanhaica gen. nov. sp. nov., a novel marine hydrocarbonoclastic bacterium isolated from an in-situ enriched hydrocarbon-degrading consortium in deep-sea sediment.</title>
        <authorList>
            <person name="Dong C."/>
            <person name="Ma T."/>
            <person name="Liu R."/>
            <person name="Shao Z."/>
        </authorList>
    </citation>
    <scope>NUCLEOTIDE SEQUENCE [LARGE SCALE GENOMIC DNA]</scope>
    <source>
        <strain evidence="4">soil36-7</strain>
    </source>
</reference>